<dbReference type="Proteomes" id="UP000533598">
    <property type="component" value="Unassembled WGS sequence"/>
</dbReference>
<dbReference type="InterPro" id="IPR050641">
    <property type="entry name" value="RIFMO-like"/>
</dbReference>
<evidence type="ECO:0000256" key="3">
    <source>
        <dbReference type="ARBA" id="ARBA00022827"/>
    </source>
</evidence>
<comment type="caution">
    <text evidence="5">The sequence shown here is derived from an EMBL/GenBank/DDBJ whole genome shotgun (WGS) entry which is preliminary data.</text>
</comment>
<keyword evidence="3" id="KW-0274">FAD</keyword>
<dbReference type="RefSeq" id="WP_312986434.1">
    <property type="nucleotide sequence ID" value="NZ_BAAAUI010000024.1"/>
</dbReference>
<dbReference type="InterPro" id="IPR002938">
    <property type="entry name" value="FAD-bd"/>
</dbReference>
<dbReference type="SUPFAM" id="SSF51905">
    <property type="entry name" value="FAD/NAD(P)-binding domain"/>
    <property type="match status" value="1"/>
</dbReference>
<evidence type="ECO:0000313" key="5">
    <source>
        <dbReference type="EMBL" id="MBB4674818.1"/>
    </source>
</evidence>
<keyword evidence="6" id="KW-1185">Reference proteome</keyword>
<accession>A0A7W7C5C0</accession>
<dbReference type="EMBL" id="JACHMH010000001">
    <property type="protein sequence ID" value="MBB4674818.1"/>
    <property type="molecule type" value="Genomic_DNA"/>
</dbReference>
<evidence type="ECO:0000256" key="2">
    <source>
        <dbReference type="ARBA" id="ARBA00022630"/>
    </source>
</evidence>
<proteinExistence type="predicted"/>
<feature type="domain" description="FAD-binding" evidence="4">
    <location>
        <begin position="2"/>
        <end position="334"/>
    </location>
</feature>
<evidence type="ECO:0000256" key="1">
    <source>
        <dbReference type="ARBA" id="ARBA00001974"/>
    </source>
</evidence>
<name>A0A7W7C5C0_9PSEU</name>
<dbReference type="InterPro" id="IPR036188">
    <property type="entry name" value="FAD/NAD-bd_sf"/>
</dbReference>
<sequence length="493" mass="52987">MLVVGAGPSGLVLGCSLLLRGVAVRIVDRAPAPAVTSRALGLQARGVEVLDRLGALGDLPERAVRVSGVSVSANGTELVRIRVDQVPLGSRHRTLLISQAAVEGQLRELLERLGGKVEWGHEVVGLSQDGGGVSVEVRHGADVAVSRAGWVVGCDGAHSAVRRLGRFGFPGAQVVENFLLADVYLDWGLPRDTAAAWISPDGVFAAFPLPESNLWRLVAPCERGVGADDVLGQLSELLPARTGYRGVRFDGAVWTSVFRIHRRLAERYRQGRVLLAGDAAHIHSPFGGQGLNTGLGDADNLGWKLALVASGRADAALLDSYQAERRPVAAAVLEGTTGATRLALGDGRVRRVLRDRLAAPLLNLPSVQRRLARAASQLGVHYRRGPLAPWRFAPLDTGLRAGERVPDLICRREDGTATRLHAELRGRWALLGRYEPLAAVVRELLGDEVVLLERPMAQAWLVRPDAHLGWRGRPVPAKLHRWLANVLRTGRAG</sequence>
<organism evidence="5 6">
    <name type="scientific">Crossiella cryophila</name>
    <dbReference type="NCBI Taxonomy" id="43355"/>
    <lineage>
        <taxon>Bacteria</taxon>
        <taxon>Bacillati</taxon>
        <taxon>Actinomycetota</taxon>
        <taxon>Actinomycetes</taxon>
        <taxon>Pseudonocardiales</taxon>
        <taxon>Pseudonocardiaceae</taxon>
        <taxon>Crossiella</taxon>
    </lineage>
</organism>
<protein>
    <submittedName>
        <fullName evidence="5">4,5-epoxidase</fullName>
    </submittedName>
</protein>
<dbReference type="GO" id="GO:0071949">
    <property type="term" value="F:FAD binding"/>
    <property type="evidence" value="ECO:0007669"/>
    <property type="project" value="InterPro"/>
</dbReference>
<comment type="cofactor">
    <cofactor evidence="1">
        <name>FAD</name>
        <dbReference type="ChEBI" id="CHEBI:57692"/>
    </cofactor>
</comment>
<dbReference type="Gene3D" id="3.30.70.2450">
    <property type="match status" value="1"/>
</dbReference>
<keyword evidence="2" id="KW-0285">Flavoprotein</keyword>
<dbReference type="PANTHER" id="PTHR43004:SF19">
    <property type="entry name" value="BINDING MONOOXYGENASE, PUTATIVE (JCVI)-RELATED"/>
    <property type="match status" value="1"/>
</dbReference>
<dbReference type="AlphaFoldDB" id="A0A7W7C5C0"/>
<dbReference type="PANTHER" id="PTHR43004">
    <property type="entry name" value="TRK SYSTEM POTASSIUM UPTAKE PROTEIN"/>
    <property type="match status" value="1"/>
</dbReference>
<evidence type="ECO:0000259" key="4">
    <source>
        <dbReference type="Pfam" id="PF01494"/>
    </source>
</evidence>
<dbReference type="Gene3D" id="3.50.50.60">
    <property type="entry name" value="FAD/NAD(P)-binding domain"/>
    <property type="match status" value="1"/>
</dbReference>
<dbReference type="GO" id="GO:0016709">
    <property type="term" value="F:oxidoreductase activity, acting on paired donors, with incorporation or reduction of molecular oxygen, NAD(P)H as one donor, and incorporation of one atom of oxygen"/>
    <property type="evidence" value="ECO:0007669"/>
    <property type="project" value="UniProtKB-ARBA"/>
</dbReference>
<dbReference type="PRINTS" id="PR00420">
    <property type="entry name" value="RNGMNOXGNASE"/>
</dbReference>
<reference evidence="5 6" key="1">
    <citation type="submission" date="2020-08" db="EMBL/GenBank/DDBJ databases">
        <title>Sequencing the genomes of 1000 actinobacteria strains.</title>
        <authorList>
            <person name="Klenk H.-P."/>
        </authorList>
    </citation>
    <scope>NUCLEOTIDE SEQUENCE [LARGE SCALE GENOMIC DNA]</scope>
    <source>
        <strain evidence="5 6">DSM 44230</strain>
    </source>
</reference>
<dbReference type="Gene3D" id="3.40.30.120">
    <property type="match status" value="1"/>
</dbReference>
<evidence type="ECO:0000313" key="6">
    <source>
        <dbReference type="Proteomes" id="UP000533598"/>
    </source>
</evidence>
<dbReference type="Pfam" id="PF01494">
    <property type="entry name" value="FAD_binding_3"/>
    <property type="match status" value="1"/>
</dbReference>
<gene>
    <name evidence="5" type="ORF">HNR67_000936</name>
</gene>